<dbReference type="SUPFAM" id="SSF55073">
    <property type="entry name" value="Nucleotide cyclase"/>
    <property type="match status" value="1"/>
</dbReference>
<dbReference type="NCBIfam" id="TIGR00229">
    <property type="entry name" value="sensory_box"/>
    <property type="match status" value="2"/>
</dbReference>
<dbReference type="Gene3D" id="3.30.70.270">
    <property type="match status" value="1"/>
</dbReference>
<name>A0A916XKK1_9BURK</name>
<sequence>MSALFANKLSQFDESGVLSTLLNNLDGMVFRYRNDALSSMELVSAGCQKITGYAADHALYLSRLSYERLCHADDLDKMRELIREALEHQLPYELEYRILHANGESRWLWERGVGVYNASGRLEAVEGLISDITARKKADQVTLEVERRYRSIVENAIEGIFQSTPQGYISVNPALVRIYGYGSPQQMMAELKQIDTQLYVEAGRRQQFMQLMEQQGSVTNFESRVYRKDRSIIWISENARTVYDEAGKIMFYEGTVEDITERKLYEAEIEHRASHDMLTGLPNRALLYERLQQGIMQAQHHNERLALAFLDIDQFKYINDSLGHQAGDQLLQIMSERLLACMRDSDTVARLGGDEFVLILNYHADADELDSVMQRIRSSVSQPCRIEGRELTVTCSIGISIYPGDGDQADVLLKNADAAMYKAKELGRDNYQYYAGVLTPAVADRLDLMNKLRIAIEARQLALHYQPKIDLLSGRIHSAEALIRWQHPAQGMISPADFIPLAEETGLIMPIGEWVIHTACAQAMQWLMLGHQPIRIAVNISPRQLHHGDLAQIVKTALDETGLPPSLLELEITESMMMHNMETSIATLHQLKAMGVYLSVDDFGTGYASLSYLKKFPVDCLKIDQSFVRDIAIDRDDAAIVKAIISLGHILNLSVIAEGVESLEQASFLQQNACDCAQGYYFGRPVSNEAFTLLLDTPAKLTDKDLNKAGLKQEQPQSASPAKPQTHSRESLY</sequence>
<dbReference type="CDD" id="cd01949">
    <property type="entry name" value="GGDEF"/>
    <property type="match status" value="1"/>
</dbReference>
<reference evidence="7" key="2">
    <citation type="submission" date="2020-09" db="EMBL/GenBank/DDBJ databases">
        <authorList>
            <person name="Sun Q."/>
            <person name="Zhou Y."/>
        </authorList>
    </citation>
    <scope>NUCLEOTIDE SEQUENCE</scope>
    <source>
        <strain evidence="7">CGMCC 1.10998</strain>
    </source>
</reference>
<dbReference type="NCBIfam" id="TIGR00254">
    <property type="entry name" value="GGDEF"/>
    <property type="match status" value="1"/>
</dbReference>
<evidence type="ECO:0000313" key="8">
    <source>
        <dbReference type="Proteomes" id="UP000637423"/>
    </source>
</evidence>
<dbReference type="Pfam" id="PF00563">
    <property type="entry name" value="EAL"/>
    <property type="match status" value="1"/>
</dbReference>
<keyword evidence="8" id="KW-1185">Reference proteome</keyword>
<evidence type="ECO:0000259" key="5">
    <source>
        <dbReference type="PROSITE" id="PS50883"/>
    </source>
</evidence>
<dbReference type="GO" id="GO:0071111">
    <property type="term" value="F:cyclic-guanylate-specific phosphodiesterase activity"/>
    <property type="evidence" value="ECO:0007669"/>
    <property type="project" value="UniProtKB-EC"/>
</dbReference>
<dbReference type="SMART" id="SM00086">
    <property type="entry name" value="PAC"/>
    <property type="match status" value="2"/>
</dbReference>
<dbReference type="Pfam" id="PF08447">
    <property type="entry name" value="PAS_3"/>
    <property type="match status" value="1"/>
</dbReference>
<evidence type="ECO:0000256" key="1">
    <source>
        <dbReference type="ARBA" id="ARBA00051114"/>
    </source>
</evidence>
<dbReference type="InterPro" id="IPR001633">
    <property type="entry name" value="EAL_dom"/>
</dbReference>
<dbReference type="CDD" id="cd01948">
    <property type="entry name" value="EAL"/>
    <property type="match status" value="1"/>
</dbReference>
<evidence type="ECO:0000259" key="3">
    <source>
        <dbReference type="PROSITE" id="PS50112"/>
    </source>
</evidence>
<proteinExistence type="predicted"/>
<dbReference type="InterPro" id="IPR035965">
    <property type="entry name" value="PAS-like_dom_sf"/>
</dbReference>
<evidence type="ECO:0008006" key="9">
    <source>
        <dbReference type="Google" id="ProtNLM"/>
    </source>
</evidence>
<dbReference type="PROSITE" id="PS50112">
    <property type="entry name" value="PAS"/>
    <property type="match status" value="1"/>
</dbReference>
<dbReference type="PROSITE" id="PS50887">
    <property type="entry name" value="GGDEF"/>
    <property type="match status" value="1"/>
</dbReference>
<dbReference type="SMART" id="SM00267">
    <property type="entry name" value="GGDEF"/>
    <property type="match status" value="1"/>
</dbReference>
<feature type="compositionally biased region" description="Polar residues" evidence="2">
    <location>
        <begin position="714"/>
        <end position="725"/>
    </location>
</feature>
<feature type="domain" description="GGDEF" evidence="6">
    <location>
        <begin position="303"/>
        <end position="436"/>
    </location>
</feature>
<dbReference type="InterPro" id="IPR043128">
    <property type="entry name" value="Rev_trsase/Diguanyl_cyclase"/>
</dbReference>
<dbReference type="FunFam" id="3.30.70.270:FF:000001">
    <property type="entry name" value="Diguanylate cyclase domain protein"/>
    <property type="match status" value="1"/>
</dbReference>
<dbReference type="FunFam" id="3.20.20.450:FF:000001">
    <property type="entry name" value="Cyclic di-GMP phosphodiesterase yahA"/>
    <property type="match status" value="1"/>
</dbReference>
<evidence type="ECO:0000259" key="4">
    <source>
        <dbReference type="PROSITE" id="PS50113"/>
    </source>
</evidence>
<dbReference type="Gene3D" id="3.20.20.450">
    <property type="entry name" value="EAL domain"/>
    <property type="match status" value="1"/>
</dbReference>
<protein>
    <recommendedName>
        <fullName evidence="9">PAS domain S-box-containing protein/diguanylate cyclase (GGDEF) domain-containing protein</fullName>
    </recommendedName>
</protein>
<dbReference type="CDD" id="cd00130">
    <property type="entry name" value="PAS"/>
    <property type="match status" value="2"/>
</dbReference>
<feature type="domain" description="PAC" evidence="4">
    <location>
        <begin position="92"/>
        <end position="144"/>
    </location>
</feature>
<dbReference type="AlphaFoldDB" id="A0A916XKK1"/>
<dbReference type="RefSeq" id="WP_188567025.1">
    <property type="nucleotide sequence ID" value="NZ_BMED01000003.1"/>
</dbReference>
<dbReference type="InterPro" id="IPR013655">
    <property type="entry name" value="PAS_fold_3"/>
</dbReference>
<reference evidence="7" key="1">
    <citation type="journal article" date="2014" name="Int. J. Syst. Evol. Microbiol.">
        <title>Complete genome sequence of Corynebacterium casei LMG S-19264T (=DSM 44701T), isolated from a smear-ripened cheese.</title>
        <authorList>
            <consortium name="US DOE Joint Genome Institute (JGI-PGF)"/>
            <person name="Walter F."/>
            <person name="Albersmeier A."/>
            <person name="Kalinowski J."/>
            <person name="Ruckert C."/>
        </authorList>
    </citation>
    <scope>NUCLEOTIDE SEQUENCE</scope>
    <source>
        <strain evidence="7">CGMCC 1.10998</strain>
    </source>
</reference>
<comment type="caution">
    <text evidence="7">The sequence shown here is derived from an EMBL/GenBank/DDBJ whole genome shotgun (WGS) entry which is preliminary data.</text>
</comment>
<dbReference type="InterPro" id="IPR000014">
    <property type="entry name" value="PAS"/>
</dbReference>
<dbReference type="GO" id="GO:0071732">
    <property type="term" value="P:cellular response to nitric oxide"/>
    <property type="evidence" value="ECO:0007669"/>
    <property type="project" value="UniProtKB-ARBA"/>
</dbReference>
<evidence type="ECO:0000259" key="6">
    <source>
        <dbReference type="PROSITE" id="PS50887"/>
    </source>
</evidence>
<dbReference type="PANTHER" id="PTHR44757">
    <property type="entry name" value="DIGUANYLATE CYCLASE DGCP"/>
    <property type="match status" value="1"/>
</dbReference>
<dbReference type="Proteomes" id="UP000637423">
    <property type="component" value="Unassembled WGS sequence"/>
</dbReference>
<feature type="domain" description="PAC" evidence="4">
    <location>
        <begin position="219"/>
        <end position="271"/>
    </location>
</feature>
<dbReference type="InterPro" id="IPR029787">
    <property type="entry name" value="Nucleotide_cyclase"/>
</dbReference>
<feature type="domain" description="PAS" evidence="3">
    <location>
        <begin position="14"/>
        <end position="89"/>
    </location>
</feature>
<dbReference type="SMART" id="SM00052">
    <property type="entry name" value="EAL"/>
    <property type="match status" value="1"/>
</dbReference>
<dbReference type="InterPro" id="IPR035919">
    <property type="entry name" value="EAL_sf"/>
</dbReference>
<dbReference type="SUPFAM" id="SSF141868">
    <property type="entry name" value="EAL domain-like"/>
    <property type="match status" value="1"/>
</dbReference>
<dbReference type="EMBL" id="BMED01000003">
    <property type="protein sequence ID" value="GGC81704.1"/>
    <property type="molecule type" value="Genomic_DNA"/>
</dbReference>
<dbReference type="InterPro" id="IPR000160">
    <property type="entry name" value="GGDEF_dom"/>
</dbReference>
<dbReference type="PROSITE" id="PS50883">
    <property type="entry name" value="EAL"/>
    <property type="match status" value="1"/>
</dbReference>
<feature type="domain" description="EAL" evidence="5">
    <location>
        <begin position="445"/>
        <end position="699"/>
    </location>
</feature>
<dbReference type="PANTHER" id="PTHR44757:SF2">
    <property type="entry name" value="BIOFILM ARCHITECTURE MAINTENANCE PROTEIN MBAA"/>
    <property type="match status" value="1"/>
</dbReference>
<organism evidence="7 8">
    <name type="scientific">Undibacterium terreum</name>
    <dbReference type="NCBI Taxonomy" id="1224302"/>
    <lineage>
        <taxon>Bacteria</taxon>
        <taxon>Pseudomonadati</taxon>
        <taxon>Pseudomonadota</taxon>
        <taxon>Betaproteobacteria</taxon>
        <taxon>Burkholderiales</taxon>
        <taxon>Oxalobacteraceae</taxon>
        <taxon>Undibacterium</taxon>
    </lineage>
</organism>
<dbReference type="InterPro" id="IPR000700">
    <property type="entry name" value="PAS-assoc_C"/>
</dbReference>
<dbReference type="Gene3D" id="3.30.450.20">
    <property type="entry name" value="PAS domain"/>
    <property type="match status" value="2"/>
</dbReference>
<dbReference type="SMART" id="SM00091">
    <property type="entry name" value="PAS"/>
    <property type="match status" value="2"/>
</dbReference>
<feature type="region of interest" description="Disordered" evidence="2">
    <location>
        <begin position="705"/>
        <end position="733"/>
    </location>
</feature>
<dbReference type="SUPFAM" id="SSF55785">
    <property type="entry name" value="PYP-like sensor domain (PAS domain)"/>
    <property type="match status" value="2"/>
</dbReference>
<accession>A0A916XKK1</accession>
<comment type="catalytic activity">
    <reaction evidence="1">
        <text>3',3'-c-di-GMP + H2O = 5'-phosphoguanylyl(3'-&gt;5')guanosine + H(+)</text>
        <dbReference type="Rhea" id="RHEA:24902"/>
        <dbReference type="ChEBI" id="CHEBI:15377"/>
        <dbReference type="ChEBI" id="CHEBI:15378"/>
        <dbReference type="ChEBI" id="CHEBI:58754"/>
        <dbReference type="ChEBI" id="CHEBI:58805"/>
        <dbReference type="EC" id="3.1.4.52"/>
    </reaction>
    <physiologicalReaction direction="left-to-right" evidence="1">
        <dbReference type="Rhea" id="RHEA:24903"/>
    </physiologicalReaction>
</comment>
<dbReference type="PROSITE" id="PS50113">
    <property type="entry name" value="PAC"/>
    <property type="match status" value="2"/>
</dbReference>
<dbReference type="Pfam" id="PF13426">
    <property type="entry name" value="PAS_9"/>
    <property type="match status" value="1"/>
</dbReference>
<gene>
    <name evidence="7" type="ORF">GCM10011396_31160</name>
</gene>
<dbReference type="InterPro" id="IPR001610">
    <property type="entry name" value="PAC"/>
</dbReference>
<evidence type="ECO:0000313" key="7">
    <source>
        <dbReference type="EMBL" id="GGC81704.1"/>
    </source>
</evidence>
<dbReference type="InterPro" id="IPR052155">
    <property type="entry name" value="Biofilm_reg_signaling"/>
</dbReference>
<evidence type="ECO:0000256" key="2">
    <source>
        <dbReference type="SAM" id="MobiDB-lite"/>
    </source>
</evidence>
<dbReference type="Pfam" id="PF00990">
    <property type="entry name" value="GGDEF"/>
    <property type="match status" value="1"/>
</dbReference>